<protein>
    <submittedName>
        <fullName evidence="1">Uncharacterized protein</fullName>
    </submittedName>
</protein>
<accession>A0A368UBA9</accession>
<dbReference type="AlphaFoldDB" id="A0A368UBA9"/>
<evidence type="ECO:0000313" key="1">
    <source>
        <dbReference type="EMBL" id="RCV93897.1"/>
    </source>
</evidence>
<dbReference type="EMBL" id="QPIJ01000001">
    <property type="protein sequence ID" value="RCV93897.1"/>
    <property type="molecule type" value="Genomic_DNA"/>
</dbReference>
<proteinExistence type="predicted"/>
<name>A0A368UBA9_9GAMM</name>
<evidence type="ECO:0000313" key="2">
    <source>
        <dbReference type="Proteomes" id="UP000253204"/>
    </source>
</evidence>
<keyword evidence="2" id="KW-1185">Reference proteome</keyword>
<dbReference type="Proteomes" id="UP000253204">
    <property type="component" value="Unassembled WGS sequence"/>
</dbReference>
<reference evidence="1 2" key="1">
    <citation type="submission" date="2018-07" db="EMBL/GenBank/DDBJ databases">
        <title>Halomonas rutogse sp. nov., isolated from Lake TangqianCo on Tibetan Plateau.</title>
        <authorList>
            <person name="Lu H."/>
            <person name="Xing P."/>
            <person name="Wu Q."/>
        </authorList>
    </citation>
    <scope>NUCLEOTIDE SEQUENCE [LARGE SCALE GENOMIC DNA]</scope>
    <source>
        <strain evidence="1 2">TQ8S</strain>
    </source>
</reference>
<gene>
    <name evidence="1" type="ORF">DU506_01690</name>
</gene>
<dbReference type="RefSeq" id="WP_114485225.1">
    <property type="nucleotide sequence ID" value="NZ_CBCSHM010000001.1"/>
</dbReference>
<organism evidence="1 2">
    <name type="scientific">Vreelandella rituensis</name>
    <dbReference type="NCBI Taxonomy" id="2282306"/>
    <lineage>
        <taxon>Bacteria</taxon>
        <taxon>Pseudomonadati</taxon>
        <taxon>Pseudomonadota</taxon>
        <taxon>Gammaproteobacteria</taxon>
        <taxon>Oceanospirillales</taxon>
        <taxon>Halomonadaceae</taxon>
        <taxon>Vreelandella</taxon>
    </lineage>
</organism>
<sequence>MAKIVIPPSSSQNISVQGVGNLHPVDQQIVSEILTRMEPRLRQAPRIANLTEIAMSFIRDEAFEHDASMLLTLAQETGETSGPIAYPAIQASRVSMDTYHTSQHRLH</sequence>
<comment type="caution">
    <text evidence="1">The sequence shown here is derived from an EMBL/GenBank/DDBJ whole genome shotgun (WGS) entry which is preliminary data.</text>
</comment>